<accession>A0A1X0P4G6</accession>
<evidence type="ECO:0000256" key="1">
    <source>
        <dbReference type="SAM" id="MobiDB-lite"/>
    </source>
</evidence>
<feature type="compositionally biased region" description="Basic and acidic residues" evidence="1">
    <location>
        <begin position="102"/>
        <end position="112"/>
    </location>
</feature>
<gene>
    <name evidence="2" type="ORF">TM35_000054080</name>
</gene>
<dbReference type="VEuPathDB" id="TriTrypDB:TM35_000054080"/>
<dbReference type="OrthoDB" id="252254at2759"/>
<proteinExistence type="predicted"/>
<name>A0A1X0P4G6_9TRYP</name>
<keyword evidence="3" id="KW-1185">Reference proteome</keyword>
<organism evidence="2 3">
    <name type="scientific">Trypanosoma theileri</name>
    <dbReference type="NCBI Taxonomy" id="67003"/>
    <lineage>
        <taxon>Eukaryota</taxon>
        <taxon>Discoba</taxon>
        <taxon>Euglenozoa</taxon>
        <taxon>Kinetoplastea</taxon>
        <taxon>Metakinetoplastina</taxon>
        <taxon>Trypanosomatida</taxon>
        <taxon>Trypanosomatidae</taxon>
        <taxon>Trypanosoma</taxon>
    </lineage>
</organism>
<evidence type="ECO:0000313" key="3">
    <source>
        <dbReference type="Proteomes" id="UP000192257"/>
    </source>
</evidence>
<sequence length="112" mass="12207">MSSVSRFLTSCTRSRSPALCTSCRSMASNAWFAGGDTSTSFTGILKGFTTCVCGIACINLCFRGNIWGQVESEKDVYIPIAAFRSRVPEPTTDGFVDGSEQDNDRRPPHLKK</sequence>
<protein>
    <submittedName>
        <fullName evidence="2">Uncharacterized protein</fullName>
    </submittedName>
</protein>
<reference evidence="2 3" key="1">
    <citation type="submission" date="2017-03" db="EMBL/GenBank/DDBJ databases">
        <title>An alternative strategy for trypanosome survival in the mammalian bloodstream revealed through genome and transcriptome analysis of the ubiquitous bovine parasite Trypanosoma (Megatrypanum) theileri.</title>
        <authorList>
            <person name="Kelly S."/>
            <person name="Ivens A."/>
            <person name="Mott A."/>
            <person name="O'Neill E."/>
            <person name="Emms D."/>
            <person name="Macleod O."/>
            <person name="Voorheis P."/>
            <person name="Matthews J."/>
            <person name="Matthews K."/>
            <person name="Carrington M."/>
        </authorList>
    </citation>
    <scope>NUCLEOTIDE SEQUENCE [LARGE SCALE GENOMIC DNA]</scope>
    <source>
        <strain evidence="2">Edinburgh</strain>
    </source>
</reference>
<evidence type="ECO:0000313" key="2">
    <source>
        <dbReference type="EMBL" id="ORC91812.1"/>
    </source>
</evidence>
<dbReference type="AlphaFoldDB" id="A0A1X0P4G6"/>
<feature type="region of interest" description="Disordered" evidence="1">
    <location>
        <begin position="88"/>
        <end position="112"/>
    </location>
</feature>
<dbReference type="Proteomes" id="UP000192257">
    <property type="component" value="Unassembled WGS sequence"/>
</dbReference>
<dbReference type="EMBL" id="NBCO01000005">
    <property type="protein sequence ID" value="ORC91812.1"/>
    <property type="molecule type" value="Genomic_DNA"/>
</dbReference>
<dbReference type="GeneID" id="39982843"/>
<dbReference type="RefSeq" id="XP_028885878.1">
    <property type="nucleotide sequence ID" value="XM_029023063.1"/>
</dbReference>
<comment type="caution">
    <text evidence="2">The sequence shown here is derived from an EMBL/GenBank/DDBJ whole genome shotgun (WGS) entry which is preliminary data.</text>
</comment>